<dbReference type="GO" id="GO:0006212">
    <property type="term" value="P:uracil catabolic process"/>
    <property type="evidence" value="ECO:0007669"/>
    <property type="project" value="UniProtKB-UniRule"/>
</dbReference>
<dbReference type="Pfam" id="PF00561">
    <property type="entry name" value="Abhydrolase_1"/>
    <property type="match status" value="1"/>
</dbReference>
<comment type="caution">
    <text evidence="4">The sequence shown here is derived from an EMBL/GenBank/DDBJ whole genome shotgun (WGS) entry which is preliminary data.</text>
</comment>
<proteinExistence type="inferred from homology"/>
<evidence type="ECO:0000313" key="4">
    <source>
        <dbReference type="EMBL" id="PZO74335.1"/>
    </source>
</evidence>
<evidence type="ECO:0000256" key="1">
    <source>
        <dbReference type="ARBA" id="ARBA00022801"/>
    </source>
</evidence>
<dbReference type="Gene3D" id="3.40.50.1820">
    <property type="entry name" value="alpha/beta hydrolase"/>
    <property type="match status" value="1"/>
</dbReference>
<protein>
    <recommendedName>
        <fullName evidence="2">Putative carbamate hydrolase RutD</fullName>
        <ecNumber evidence="2">3.5.1.-</ecNumber>
    </recommendedName>
    <alternativeName>
        <fullName evidence="2">Aminohydrolase</fullName>
    </alternativeName>
</protein>
<comment type="catalytic activity">
    <reaction evidence="2">
        <text>carbamate + 2 H(+) = NH4(+) + CO2</text>
        <dbReference type="Rhea" id="RHEA:15649"/>
        <dbReference type="ChEBI" id="CHEBI:13941"/>
        <dbReference type="ChEBI" id="CHEBI:15378"/>
        <dbReference type="ChEBI" id="CHEBI:16526"/>
        <dbReference type="ChEBI" id="CHEBI:28938"/>
    </reaction>
</comment>
<dbReference type="AlphaFoldDB" id="A0A2W5ATH9"/>
<dbReference type="InterPro" id="IPR000073">
    <property type="entry name" value="AB_hydrolase_1"/>
</dbReference>
<comment type="similarity">
    <text evidence="2">Belongs to the AB hydrolase superfamily. Hydrolase RutD family.</text>
</comment>
<gene>
    <name evidence="2 4" type="primary">rutD</name>
    <name evidence="4" type="ORF">DI640_08240</name>
</gene>
<dbReference type="SUPFAM" id="SSF53474">
    <property type="entry name" value="alpha/beta-Hydrolases"/>
    <property type="match status" value="1"/>
</dbReference>
<feature type="domain" description="AB hydrolase-1" evidence="3">
    <location>
        <begin position="18"/>
        <end position="127"/>
    </location>
</feature>
<accession>A0A2W5ATH9</accession>
<dbReference type="HAMAP" id="MF_00832">
    <property type="entry name" value="RutD"/>
    <property type="match status" value="1"/>
</dbReference>
<dbReference type="GO" id="GO:0019740">
    <property type="term" value="P:nitrogen utilization"/>
    <property type="evidence" value="ECO:0007669"/>
    <property type="project" value="UniProtKB-UniRule"/>
</dbReference>
<dbReference type="Proteomes" id="UP000249555">
    <property type="component" value="Unassembled WGS sequence"/>
</dbReference>
<evidence type="ECO:0000256" key="2">
    <source>
        <dbReference type="HAMAP-Rule" id="MF_00832"/>
    </source>
</evidence>
<keyword evidence="1 2" id="KW-0378">Hydrolase</keyword>
<dbReference type="EMBL" id="QFMX01000006">
    <property type="protein sequence ID" value="PZO74335.1"/>
    <property type="molecule type" value="Genomic_DNA"/>
</dbReference>
<dbReference type="InterPro" id="IPR029058">
    <property type="entry name" value="AB_hydrolase_fold"/>
</dbReference>
<reference evidence="4 5" key="1">
    <citation type="submission" date="2017-08" db="EMBL/GenBank/DDBJ databases">
        <title>Infants hospitalized years apart are colonized by the same room-sourced microbial strains.</title>
        <authorList>
            <person name="Brooks B."/>
            <person name="Olm M.R."/>
            <person name="Firek B.A."/>
            <person name="Baker R."/>
            <person name="Thomas B.C."/>
            <person name="Morowitz M.J."/>
            <person name="Banfield J.F."/>
        </authorList>
    </citation>
    <scope>NUCLEOTIDE SEQUENCE [LARGE SCALE GENOMIC DNA]</scope>
    <source>
        <strain evidence="4">S2_018_000_R3_119</strain>
    </source>
</reference>
<dbReference type="EC" id="3.5.1.-" evidence="2"/>
<organism evidence="4 5">
    <name type="scientific">Sphingomonas taxi</name>
    <dbReference type="NCBI Taxonomy" id="1549858"/>
    <lineage>
        <taxon>Bacteria</taxon>
        <taxon>Pseudomonadati</taxon>
        <taxon>Pseudomonadota</taxon>
        <taxon>Alphaproteobacteria</taxon>
        <taxon>Sphingomonadales</taxon>
        <taxon>Sphingomonadaceae</taxon>
        <taxon>Sphingomonas</taxon>
    </lineage>
</organism>
<dbReference type="NCBIfam" id="TIGR03611">
    <property type="entry name" value="RutD"/>
    <property type="match status" value="1"/>
</dbReference>
<evidence type="ECO:0000259" key="3">
    <source>
        <dbReference type="Pfam" id="PF00561"/>
    </source>
</evidence>
<name>A0A2W5ATH9_9SPHN</name>
<evidence type="ECO:0000313" key="5">
    <source>
        <dbReference type="Proteomes" id="UP000249555"/>
    </source>
</evidence>
<dbReference type="InterPro" id="IPR019913">
    <property type="entry name" value="Pyrimidine_utilisation_RutD"/>
</dbReference>
<dbReference type="PANTHER" id="PTHR43433">
    <property type="entry name" value="HYDROLASE, ALPHA/BETA FOLD FAMILY PROTEIN"/>
    <property type="match status" value="1"/>
</dbReference>
<comment type="function">
    <text evidence="2">Involved in pyrimidine catabolism. May facilitate the hydrolysis of carbamate, a reaction that can also occur spontaneously.</text>
</comment>
<sequence length="262" mass="28398">MAMAGGIHWEEHGQPDGPAILLSSGLGGSGSYWQPNLAALGAGHRVITYDHRGTGRSDRHIPGDLTVDAMAADVVALMDAIGLDRCTFIGHALGGHIGLALALAAPERLDRLVVINGWAKLDPHTARCFDTRLALLNDSGPRAYLHAQPLFLYPPQWISDHHDRLQDEEEDMLAHFPGVEMIQRRVAAVRRFNIAGRLDEIRVPTLLVASDDDMLVPPSASEKLAAGIPGAQLARMAAGAHACNVTRAEHFNMWLLDWLDGE</sequence>
<dbReference type="PRINTS" id="PR00111">
    <property type="entry name" value="ABHYDROLASE"/>
</dbReference>
<dbReference type="GO" id="GO:0016811">
    <property type="term" value="F:hydrolase activity, acting on carbon-nitrogen (but not peptide) bonds, in linear amides"/>
    <property type="evidence" value="ECO:0007669"/>
    <property type="project" value="InterPro"/>
</dbReference>
<dbReference type="PANTHER" id="PTHR43433:SF5">
    <property type="entry name" value="AB HYDROLASE-1 DOMAIN-CONTAINING PROTEIN"/>
    <property type="match status" value="1"/>
</dbReference>
<dbReference type="InterPro" id="IPR050471">
    <property type="entry name" value="AB_hydrolase"/>
</dbReference>